<dbReference type="PROSITE" id="PS00792">
    <property type="entry name" value="DHPS_1"/>
    <property type="match status" value="1"/>
</dbReference>
<organism evidence="11">
    <name type="scientific">mine drainage metagenome</name>
    <dbReference type="NCBI Taxonomy" id="410659"/>
    <lineage>
        <taxon>unclassified sequences</taxon>
        <taxon>metagenomes</taxon>
        <taxon>ecological metagenomes</taxon>
    </lineage>
</organism>
<reference evidence="11" key="2">
    <citation type="journal article" date="2014" name="ISME J.">
        <title>Microbial stratification in low pH oxic and suboxic macroscopic growths along an acid mine drainage.</title>
        <authorList>
            <person name="Mendez-Garcia C."/>
            <person name="Mesa V."/>
            <person name="Sprenger R.R."/>
            <person name="Richter M."/>
            <person name="Diez M.S."/>
            <person name="Solano J."/>
            <person name="Bargiela R."/>
            <person name="Golyshina O.V."/>
            <person name="Manteca A."/>
            <person name="Ramos J.L."/>
            <person name="Gallego J.R."/>
            <person name="Llorente I."/>
            <person name="Martins Dos Santos V.A."/>
            <person name="Jensen O.N."/>
            <person name="Pelaez A.I."/>
            <person name="Sanchez J."/>
            <person name="Ferrer M."/>
        </authorList>
    </citation>
    <scope>NUCLEOTIDE SEQUENCE</scope>
</reference>
<reference evidence="11" key="1">
    <citation type="submission" date="2013-08" db="EMBL/GenBank/DDBJ databases">
        <authorList>
            <person name="Mendez C."/>
            <person name="Richter M."/>
            <person name="Ferrer M."/>
            <person name="Sanchez J."/>
        </authorList>
    </citation>
    <scope>NUCLEOTIDE SEQUENCE</scope>
</reference>
<dbReference type="EMBL" id="AUZY01011364">
    <property type="protein sequence ID" value="EQD34894.1"/>
    <property type="molecule type" value="Genomic_DNA"/>
</dbReference>
<comment type="pathway">
    <text evidence="3">Cofactor biosynthesis; tetrahydrofolate biosynthesis; 7,8-dihydrofolate from 2-amino-4-hydroxy-6-hydroxymethyl-7,8-dihydropteridine diphosphate and 4-aminobenzoate: step 1/2.</text>
</comment>
<evidence type="ECO:0000256" key="2">
    <source>
        <dbReference type="ARBA" id="ARBA00001946"/>
    </source>
</evidence>
<dbReference type="GO" id="GO:0046656">
    <property type="term" value="P:folic acid biosynthetic process"/>
    <property type="evidence" value="ECO:0007669"/>
    <property type="project" value="UniProtKB-KW"/>
</dbReference>
<evidence type="ECO:0000256" key="6">
    <source>
        <dbReference type="ARBA" id="ARBA00022723"/>
    </source>
</evidence>
<comment type="catalytic activity">
    <reaction evidence="1">
        <text>(7,8-dihydropterin-6-yl)methyl diphosphate + 4-aminobenzoate = 7,8-dihydropteroate + diphosphate</text>
        <dbReference type="Rhea" id="RHEA:19949"/>
        <dbReference type="ChEBI" id="CHEBI:17836"/>
        <dbReference type="ChEBI" id="CHEBI:17839"/>
        <dbReference type="ChEBI" id="CHEBI:33019"/>
        <dbReference type="ChEBI" id="CHEBI:72950"/>
        <dbReference type="EC" id="2.5.1.15"/>
    </reaction>
</comment>
<dbReference type="InterPro" id="IPR045031">
    <property type="entry name" value="DHP_synth-like"/>
</dbReference>
<feature type="region of interest" description="Disordered" evidence="9">
    <location>
        <begin position="417"/>
        <end position="438"/>
    </location>
</feature>
<evidence type="ECO:0000256" key="4">
    <source>
        <dbReference type="ARBA" id="ARBA00012458"/>
    </source>
</evidence>
<dbReference type="CDD" id="cd00739">
    <property type="entry name" value="DHPS"/>
    <property type="match status" value="1"/>
</dbReference>
<dbReference type="EC" id="2.5.1.15" evidence="4"/>
<protein>
    <recommendedName>
        <fullName evidence="4">dihydropteroate synthase</fullName>
        <ecNumber evidence="4">2.5.1.15</ecNumber>
    </recommendedName>
</protein>
<dbReference type="NCBIfam" id="TIGR01496">
    <property type="entry name" value="DHPS"/>
    <property type="match status" value="1"/>
</dbReference>
<feature type="region of interest" description="Disordered" evidence="9">
    <location>
        <begin position="1"/>
        <end position="21"/>
    </location>
</feature>
<evidence type="ECO:0000256" key="7">
    <source>
        <dbReference type="ARBA" id="ARBA00022842"/>
    </source>
</evidence>
<keyword evidence="7" id="KW-0460">Magnesium</keyword>
<dbReference type="InterPro" id="IPR011005">
    <property type="entry name" value="Dihydropteroate_synth-like_sf"/>
</dbReference>
<comment type="caution">
    <text evidence="11">The sequence shown here is derived from an EMBL/GenBank/DDBJ whole genome shotgun (WGS) entry which is preliminary data.</text>
</comment>
<dbReference type="Pfam" id="PF00809">
    <property type="entry name" value="Pterin_bind"/>
    <property type="match status" value="1"/>
</dbReference>
<proteinExistence type="predicted"/>
<dbReference type="GO" id="GO:0005829">
    <property type="term" value="C:cytosol"/>
    <property type="evidence" value="ECO:0007669"/>
    <property type="project" value="TreeGrafter"/>
</dbReference>
<dbReference type="AlphaFoldDB" id="T1A1F2"/>
<dbReference type="InterPro" id="IPR006390">
    <property type="entry name" value="DHP_synth_dom"/>
</dbReference>
<keyword evidence="5 11" id="KW-0808">Transferase</keyword>
<feature type="compositionally biased region" description="Basic and acidic residues" evidence="9">
    <location>
        <begin position="420"/>
        <end position="438"/>
    </location>
</feature>
<evidence type="ECO:0000256" key="8">
    <source>
        <dbReference type="ARBA" id="ARBA00022909"/>
    </source>
</evidence>
<dbReference type="PANTHER" id="PTHR20941">
    <property type="entry name" value="FOLATE SYNTHESIS PROTEINS"/>
    <property type="match status" value="1"/>
</dbReference>
<accession>T1A1F2</accession>
<sequence length="438" mass="47641">MDVTARRTVSGETPRAEHRHAHTARVLDTSSLTELAEELKRTQSDPEGVGIMTRKGRIYPIRLDEVSLRAAVLLKQEMLAVGGDASHARGVADLSVEHSAVVLLATWGQYQRLIPKLRRQPFRLREVAVEVDEALRNYTHRGPRTIRGAHRSLVIGDRPRVMGVVNVTPDSFSDGGQYLDPERAIAQVLRLAQEGADAIDIGGESTRPGATPIAPEEEWRRIGPVLAGLQEHIDRLRIPISVDTRHAEVARRAIEAGADIINDVTGLDAPGMRRVIQEHHAAAILMHMRGTPATMQLDTSYSDLRAEVFRSLAHATDRAIAEGIPADRLIVDPGLGFGKSAEQSLELLTHVGELRSLGYPVVLGASRKSMLGSGSSESRTEAGLAAAVLAAWNGADLLRVHDVAATVRALSIVTRSRARTHPEGEETEALARSEEIER</sequence>
<dbReference type="GO" id="GO:0046654">
    <property type="term" value="P:tetrahydrofolate biosynthetic process"/>
    <property type="evidence" value="ECO:0007669"/>
    <property type="project" value="TreeGrafter"/>
</dbReference>
<dbReference type="GO" id="GO:0004156">
    <property type="term" value="F:dihydropteroate synthase activity"/>
    <property type="evidence" value="ECO:0007669"/>
    <property type="project" value="UniProtKB-EC"/>
</dbReference>
<name>T1A1F2_9ZZZZ</name>
<dbReference type="InterPro" id="IPR000489">
    <property type="entry name" value="Pterin-binding_dom"/>
</dbReference>
<dbReference type="Gene3D" id="3.20.20.20">
    <property type="entry name" value="Dihydropteroate synthase-like"/>
    <property type="match status" value="1"/>
</dbReference>
<dbReference type="SUPFAM" id="SSF51717">
    <property type="entry name" value="Dihydropteroate synthetase-like"/>
    <property type="match status" value="1"/>
</dbReference>
<evidence type="ECO:0000259" key="10">
    <source>
        <dbReference type="PROSITE" id="PS50972"/>
    </source>
</evidence>
<evidence type="ECO:0000256" key="9">
    <source>
        <dbReference type="SAM" id="MobiDB-lite"/>
    </source>
</evidence>
<dbReference type="GO" id="GO:0046872">
    <property type="term" value="F:metal ion binding"/>
    <property type="evidence" value="ECO:0007669"/>
    <property type="project" value="UniProtKB-KW"/>
</dbReference>
<evidence type="ECO:0000256" key="5">
    <source>
        <dbReference type="ARBA" id="ARBA00022679"/>
    </source>
</evidence>
<feature type="domain" description="Pterin-binding" evidence="10">
    <location>
        <begin position="159"/>
        <end position="411"/>
    </location>
</feature>
<evidence type="ECO:0000256" key="1">
    <source>
        <dbReference type="ARBA" id="ARBA00000012"/>
    </source>
</evidence>
<comment type="cofactor">
    <cofactor evidence="2">
        <name>Mg(2+)</name>
        <dbReference type="ChEBI" id="CHEBI:18420"/>
    </cofactor>
</comment>
<gene>
    <name evidence="11" type="ORF">B1B_17030</name>
</gene>
<keyword evidence="8" id="KW-0289">Folate biosynthesis</keyword>
<keyword evidence="6" id="KW-0479">Metal-binding</keyword>
<evidence type="ECO:0000313" key="11">
    <source>
        <dbReference type="EMBL" id="EQD34894.1"/>
    </source>
</evidence>
<dbReference type="PANTHER" id="PTHR20941:SF1">
    <property type="entry name" value="FOLIC ACID SYNTHESIS PROTEIN FOL1"/>
    <property type="match status" value="1"/>
</dbReference>
<evidence type="ECO:0000256" key="3">
    <source>
        <dbReference type="ARBA" id="ARBA00004763"/>
    </source>
</evidence>
<dbReference type="PROSITE" id="PS50972">
    <property type="entry name" value="PTERIN_BINDING"/>
    <property type="match status" value="1"/>
</dbReference>